<feature type="transmembrane region" description="Helical" evidence="6">
    <location>
        <begin position="183"/>
        <end position="201"/>
    </location>
</feature>
<reference evidence="8" key="1">
    <citation type="submission" date="2023-07" db="EMBL/GenBank/DDBJ databases">
        <authorList>
            <consortium name="AG Swart"/>
            <person name="Singh M."/>
            <person name="Singh A."/>
            <person name="Seah K."/>
            <person name="Emmerich C."/>
        </authorList>
    </citation>
    <scope>NUCLEOTIDE SEQUENCE</scope>
    <source>
        <strain evidence="8">DP1</strain>
    </source>
</reference>
<organism evidence="8 9">
    <name type="scientific">Euplotes crassus</name>
    <dbReference type="NCBI Taxonomy" id="5936"/>
    <lineage>
        <taxon>Eukaryota</taxon>
        <taxon>Sar</taxon>
        <taxon>Alveolata</taxon>
        <taxon>Ciliophora</taxon>
        <taxon>Intramacronucleata</taxon>
        <taxon>Spirotrichea</taxon>
        <taxon>Hypotrichia</taxon>
        <taxon>Euplotida</taxon>
        <taxon>Euplotidae</taxon>
        <taxon>Moneuplotes</taxon>
    </lineage>
</organism>
<evidence type="ECO:0000256" key="5">
    <source>
        <dbReference type="ARBA" id="ARBA00022777"/>
    </source>
</evidence>
<evidence type="ECO:0000313" key="8">
    <source>
        <dbReference type="EMBL" id="CAI2380877.1"/>
    </source>
</evidence>
<dbReference type="InterPro" id="IPR004358">
    <property type="entry name" value="Sig_transdc_His_kin-like_C"/>
</dbReference>
<dbReference type="SUPFAM" id="SSF55874">
    <property type="entry name" value="ATPase domain of HSP90 chaperone/DNA topoisomerase II/histidine kinase"/>
    <property type="match status" value="2"/>
</dbReference>
<dbReference type="EC" id="2.7.13.3" evidence="2"/>
<evidence type="ECO:0000259" key="7">
    <source>
        <dbReference type="PROSITE" id="PS50109"/>
    </source>
</evidence>
<dbReference type="InterPro" id="IPR036890">
    <property type="entry name" value="HATPase_C_sf"/>
</dbReference>
<feature type="transmembrane region" description="Helical" evidence="6">
    <location>
        <begin position="76"/>
        <end position="96"/>
    </location>
</feature>
<sequence length="764" mass="89112">MEIIQALVERCQKKLRILERLKDLTPLKLYNKINDSCNLCEIDPDAEKIFSDNKKLLSTISEEYSKHRLKVIRTNWKYIIAIMKIIFATLFTIFMFEDYGQSQFRRICMFLMFWFSFLLEYLIYRYKFFARNGAVLIIVILGLMITKTNISLTEFRLYEGFIFHISCCFLLSTCIVSDWKISSIAVILVYSNLYFLLHLYFDDVGVKVKYCIILAMFCFACNAFLTAKAFRKEFMSTFMSKHVSFQFKRVLQCLPEGVTIINEAGDELKFVNQKLKSTFNLDTFYKAESTIEGLEMIKKKIDHDFDKLVTKANSDSLGFKDTQNFEQNILRKFMARIKSKKVEEEKEPGSVILEEKFDEILLPKFLEEERDLCLVTEDNDRSTKVSIKYYTNHLDHQVEYLYRDFIVRTSKINMINEKDGSPTFLQMFIDTTQITLLEEARAQSNYQKQMLSNVSHEFRTPLNAMSISLHLMKDYLEESCAKYHKIASSSCDMLKGLVEDILDFSKIEAGVFETERIKFTFDELFDEINSMFEIQTRMKHLDFVFEADESLLQLNVKSDKQRLKQILMNLVSNSIKFTDRGSIKIELRILAPESRLLAVLVENEDELDMNLASELIDELPVCGILFGNEKYNFNTRPSRFNDMKKSVRRHIRESHQISEMRKFSNLMSEISQRKPDKEDLKGFKKELKLEMSVIDTGIGIPEEDQPSLFTLFGKTSSNHDRNKTGTGLGLTICKKLCEKLGGKISLSSKEGFGTKVTCKFICFY</sequence>
<feature type="transmembrane region" description="Helical" evidence="6">
    <location>
        <begin position="207"/>
        <end position="225"/>
    </location>
</feature>
<gene>
    <name evidence="8" type="ORF">ECRASSUSDP1_LOCUS22318</name>
</gene>
<accession>A0AAD1XXL2</accession>
<dbReference type="InterPro" id="IPR036097">
    <property type="entry name" value="HisK_dim/P_sf"/>
</dbReference>
<dbReference type="GO" id="GO:0000155">
    <property type="term" value="F:phosphorelay sensor kinase activity"/>
    <property type="evidence" value="ECO:0007669"/>
    <property type="project" value="InterPro"/>
</dbReference>
<dbReference type="PROSITE" id="PS50109">
    <property type="entry name" value="HIS_KIN"/>
    <property type="match status" value="1"/>
</dbReference>
<dbReference type="InterPro" id="IPR003594">
    <property type="entry name" value="HATPase_dom"/>
</dbReference>
<feature type="domain" description="Histidine kinase" evidence="7">
    <location>
        <begin position="453"/>
        <end position="764"/>
    </location>
</feature>
<dbReference type="AlphaFoldDB" id="A0AAD1XXL2"/>
<dbReference type="SMART" id="SM00388">
    <property type="entry name" value="HisKA"/>
    <property type="match status" value="1"/>
</dbReference>
<keyword evidence="6" id="KW-0472">Membrane</keyword>
<dbReference type="PANTHER" id="PTHR43047">
    <property type="entry name" value="TWO-COMPONENT HISTIDINE PROTEIN KINASE"/>
    <property type="match status" value="1"/>
</dbReference>
<evidence type="ECO:0000313" key="9">
    <source>
        <dbReference type="Proteomes" id="UP001295684"/>
    </source>
</evidence>
<dbReference type="GO" id="GO:0009927">
    <property type="term" value="F:histidine phosphotransfer kinase activity"/>
    <property type="evidence" value="ECO:0007669"/>
    <property type="project" value="TreeGrafter"/>
</dbReference>
<name>A0AAD1XXL2_EUPCR</name>
<dbReference type="PRINTS" id="PR00344">
    <property type="entry name" value="BCTRLSENSOR"/>
</dbReference>
<evidence type="ECO:0000256" key="4">
    <source>
        <dbReference type="ARBA" id="ARBA00022679"/>
    </source>
</evidence>
<keyword evidence="4" id="KW-0808">Transferase</keyword>
<evidence type="ECO:0000256" key="1">
    <source>
        <dbReference type="ARBA" id="ARBA00000085"/>
    </source>
</evidence>
<feature type="transmembrane region" description="Helical" evidence="6">
    <location>
        <begin position="128"/>
        <end position="145"/>
    </location>
</feature>
<dbReference type="Gene3D" id="1.10.287.130">
    <property type="match status" value="1"/>
</dbReference>
<feature type="transmembrane region" description="Helical" evidence="6">
    <location>
        <begin position="102"/>
        <end position="121"/>
    </location>
</feature>
<proteinExistence type="predicted"/>
<evidence type="ECO:0000256" key="2">
    <source>
        <dbReference type="ARBA" id="ARBA00012438"/>
    </source>
</evidence>
<comment type="caution">
    <text evidence="8">The sequence shown here is derived from an EMBL/GenBank/DDBJ whole genome shotgun (WGS) entry which is preliminary data.</text>
</comment>
<dbReference type="Proteomes" id="UP001295684">
    <property type="component" value="Unassembled WGS sequence"/>
</dbReference>
<evidence type="ECO:0000256" key="6">
    <source>
        <dbReference type="SAM" id="Phobius"/>
    </source>
</evidence>
<dbReference type="SUPFAM" id="SSF47384">
    <property type="entry name" value="Homodimeric domain of signal transducing histidine kinase"/>
    <property type="match status" value="1"/>
</dbReference>
<keyword evidence="6" id="KW-0812">Transmembrane</keyword>
<dbReference type="Pfam" id="PF00512">
    <property type="entry name" value="HisKA"/>
    <property type="match status" value="1"/>
</dbReference>
<dbReference type="PANTHER" id="PTHR43047:SF66">
    <property type="entry name" value="HISKA"/>
    <property type="match status" value="1"/>
</dbReference>
<comment type="catalytic activity">
    <reaction evidence="1">
        <text>ATP + protein L-histidine = ADP + protein N-phospho-L-histidine.</text>
        <dbReference type="EC" id="2.7.13.3"/>
    </reaction>
</comment>
<evidence type="ECO:0000256" key="3">
    <source>
        <dbReference type="ARBA" id="ARBA00022553"/>
    </source>
</evidence>
<keyword evidence="3" id="KW-0597">Phosphoprotein</keyword>
<dbReference type="CDD" id="cd00082">
    <property type="entry name" value="HisKA"/>
    <property type="match status" value="1"/>
</dbReference>
<keyword evidence="9" id="KW-1185">Reference proteome</keyword>
<dbReference type="InterPro" id="IPR005467">
    <property type="entry name" value="His_kinase_dom"/>
</dbReference>
<dbReference type="EMBL" id="CAMPGE010022877">
    <property type="protein sequence ID" value="CAI2380877.1"/>
    <property type="molecule type" value="Genomic_DNA"/>
</dbReference>
<dbReference type="Pfam" id="PF02518">
    <property type="entry name" value="HATPase_c"/>
    <property type="match status" value="1"/>
</dbReference>
<keyword evidence="5" id="KW-0418">Kinase</keyword>
<dbReference type="InterPro" id="IPR003661">
    <property type="entry name" value="HisK_dim/P_dom"/>
</dbReference>
<keyword evidence="6" id="KW-1133">Transmembrane helix</keyword>
<protein>
    <recommendedName>
        <fullName evidence="2">histidine kinase</fullName>
        <ecNumber evidence="2">2.7.13.3</ecNumber>
    </recommendedName>
</protein>
<dbReference type="SMART" id="SM00387">
    <property type="entry name" value="HATPase_c"/>
    <property type="match status" value="1"/>
</dbReference>
<dbReference type="GO" id="GO:0005886">
    <property type="term" value="C:plasma membrane"/>
    <property type="evidence" value="ECO:0007669"/>
    <property type="project" value="TreeGrafter"/>
</dbReference>
<dbReference type="Gene3D" id="3.30.565.10">
    <property type="entry name" value="Histidine kinase-like ATPase, C-terminal domain"/>
    <property type="match status" value="1"/>
</dbReference>